<evidence type="ECO:0000256" key="2">
    <source>
        <dbReference type="ARBA" id="ARBA00022692"/>
    </source>
</evidence>
<evidence type="ECO:0000256" key="3">
    <source>
        <dbReference type="ARBA" id="ARBA00022989"/>
    </source>
</evidence>
<evidence type="ECO:0000313" key="7">
    <source>
        <dbReference type="EMBL" id="OJI80488.1"/>
    </source>
</evidence>
<dbReference type="PANTHER" id="PTHR11863">
    <property type="entry name" value="STEROL DESATURASE"/>
    <property type="match status" value="1"/>
</dbReference>
<dbReference type="InterPro" id="IPR050307">
    <property type="entry name" value="Sterol_Desaturase_Related"/>
</dbReference>
<proteinExistence type="predicted"/>
<dbReference type="GO" id="GO:0016491">
    <property type="term" value="F:oxidoreductase activity"/>
    <property type="evidence" value="ECO:0007669"/>
    <property type="project" value="InterPro"/>
</dbReference>
<feature type="transmembrane region" description="Helical" evidence="5">
    <location>
        <begin position="131"/>
        <end position="148"/>
    </location>
</feature>
<reference evidence="8" key="1">
    <citation type="journal article" date="2017" name="Genome Biol.">
        <title>Comparative genomics reveals high biological diversity and specific adaptations in the industrially and medically important fungal genus Aspergillus.</title>
        <authorList>
            <person name="de Vries R.P."/>
            <person name="Riley R."/>
            <person name="Wiebenga A."/>
            <person name="Aguilar-Osorio G."/>
            <person name="Amillis S."/>
            <person name="Uchima C.A."/>
            <person name="Anderluh G."/>
            <person name="Asadollahi M."/>
            <person name="Askin M."/>
            <person name="Barry K."/>
            <person name="Battaglia E."/>
            <person name="Bayram O."/>
            <person name="Benocci T."/>
            <person name="Braus-Stromeyer S.A."/>
            <person name="Caldana C."/>
            <person name="Canovas D."/>
            <person name="Cerqueira G.C."/>
            <person name="Chen F."/>
            <person name="Chen W."/>
            <person name="Choi C."/>
            <person name="Clum A."/>
            <person name="Dos Santos R.A."/>
            <person name="Damasio A.R."/>
            <person name="Diallinas G."/>
            <person name="Emri T."/>
            <person name="Fekete E."/>
            <person name="Flipphi M."/>
            <person name="Freyberg S."/>
            <person name="Gallo A."/>
            <person name="Gournas C."/>
            <person name="Habgood R."/>
            <person name="Hainaut M."/>
            <person name="Harispe M.L."/>
            <person name="Henrissat B."/>
            <person name="Hilden K.S."/>
            <person name="Hope R."/>
            <person name="Hossain A."/>
            <person name="Karabika E."/>
            <person name="Karaffa L."/>
            <person name="Karanyi Z."/>
            <person name="Krasevec N."/>
            <person name="Kuo A."/>
            <person name="Kusch H."/>
            <person name="LaButti K."/>
            <person name="Lagendijk E.L."/>
            <person name="Lapidus A."/>
            <person name="Levasseur A."/>
            <person name="Lindquist E."/>
            <person name="Lipzen A."/>
            <person name="Logrieco A.F."/>
            <person name="MacCabe A."/>
            <person name="Maekelae M.R."/>
            <person name="Malavazi I."/>
            <person name="Melin P."/>
            <person name="Meyer V."/>
            <person name="Mielnichuk N."/>
            <person name="Miskei M."/>
            <person name="Molnar A.P."/>
            <person name="Mule G."/>
            <person name="Ngan C.Y."/>
            <person name="Orejas M."/>
            <person name="Orosz E."/>
            <person name="Ouedraogo J.P."/>
            <person name="Overkamp K.M."/>
            <person name="Park H.-S."/>
            <person name="Perrone G."/>
            <person name="Piumi F."/>
            <person name="Punt P.J."/>
            <person name="Ram A.F."/>
            <person name="Ramon A."/>
            <person name="Rauscher S."/>
            <person name="Record E."/>
            <person name="Riano-Pachon D.M."/>
            <person name="Robert V."/>
            <person name="Roehrig J."/>
            <person name="Ruller R."/>
            <person name="Salamov A."/>
            <person name="Salih N.S."/>
            <person name="Samson R.A."/>
            <person name="Sandor E."/>
            <person name="Sanguinetti M."/>
            <person name="Schuetze T."/>
            <person name="Sepcic K."/>
            <person name="Shelest E."/>
            <person name="Sherlock G."/>
            <person name="Sophianopoulou V."/>
            <person name="Squina F.M."/>
            <person name="Sun H."/>
            <person name="Susca A."/>
            <person name="Todd R.B."/>
            <person name="Tsang A."/>
            <person name="Unkles S.E."/>
            <person name="van de Wiele N."/>
            <person name="van Rossen-Uffink D."/>
            <person name="Oliveira J.V."/>
            <person name="Vesth T.C."/>
            <person name="Visser J."/>
            <person name="Yu J.-H."/>
            <person name="Zhou M."/>
            <person name="Andersen M.R."/>
            <person name="Archer D.B."/>
            <person name="Baker S.E."/>
            <person name="Benoit I."/>
            <person name="Brakhage A.A."/>
            <person name="Braus G.H."/>
            <person name="Fischer R."/>
            <person name="Frisvad J.C."/>
            <person name="Goldman G.H."/>
            <person name="Houbraken J."/>
            <person name="Oakley B."/>
            <person name="Pocsi I."/>
            <person name="Scazzocchio C."/>
            <person name="Seiboth B."/>
            <person name="vanKuyk P.A."/>
            <person name="Wortman J."/>
            <person name="Dyer P.S."/>
            <person name="Grigoriev I.V."/>
        </authorList>
    </citation>
    <scope>NUCLEOTIDE SEQUENCE [LARGE SCALE GENOMIC DNA]</scope>
    <source>
        <strain evidence="8">CBS 134.48</strain>
    </source>
</reference>
<evidence type="ECO:0000259" key="6">
    <source>
        <dbReference type="Pfam" id="PF04116"/>
    </source>
</evidence>
<feature type="transmembrane region" description="Helical" evidence="5">
    <location>
        <begin position="95"/>
        <end position="119"/>
    </location>
</feature>
<feature type="transmembrane region" description="Helical" evidence="5">
    <location>
        <begin position="58"/>
        <end position="75"/>
    </location>
</feature>
<keyword evidence="3 5" id="KW-1133">Transmembrane helix</keyword>
<dbReference type="EMBL" id="KV878207">
    <property type="protein sequence ID" value="OJI80488.1"/>
    <property type="molecule type" value="Genomic_DNA"/>
</dbReference>
<keyword evidence="8" id="KW-1185">Reference proteome</keyword>
<dbReference type="GO" id="GO:0005506">
    <property type="term" value="F:iron ion binding"/>
    <property type="evidence" value="ECO:0007669"/>
    <property type="project" value="InterPro"/>
</dbReference>
<dbReference type="AlphaFoldDB" id="A0A1L9MTY5"/>
<dbReference type="GO" id="GO:0016020">
    <property type="term" value="C:membrane"/>
    <property type="evidence" value="ECO:0007669"/>
    <property type="project" value="UniProtKB-SubCell"/>
</dbReference>
<dbReference type="STRING" id="767770.A0A1L9MTY5"/>
<evidence type="ECO:0000256" key="4">
    <source>
        <dbReference type="ARBA" id="ARBA00023136"/>
    </source>
</evidence>
<dbReference type="GO" id="GO:0008610">
    <property type="term" value="P:lipid biosynthetic process"/>
    <property type="evidence" value="ECO:0007669"/>
    <property type="project" value="InterPro"/>
</dbReference>
<dbReference type="VEuPathDB" id="FungiDB:ASPTUDRAFT_937396"/>
<feature type="domain" description="Fatty acid hydroxylase" evidence="6">
    <location>
        <begin position="62"/>
        <end position="190"/>
    </location>
</feature>
<evidence type="ECO:0000313" key="8">
    <source>
        <dbReference type="Proteomes" id="UP000184304"/>
    </source>
</evidence>
<keyword evidence="4 5" id="KW-0472">Membrane</keyword>
<sequence>MKQHPRYHKNQIWEEARQSLITLFWASVLTVPILFAQIRGYTKLYDIGDGTVSSTYEVAQLLYFIVFSETCTYWLHRLFHHPFLFKSMHKKHHRYIIPTPFSAYAFDPLEAWAISLPVYAYSFLWPMSRHVQVLVFVCTNVWSFLIRIQLLPRLTYTLDDTREQLHTFHHKNVQLNCGQYFSTWDRFAGTYGDPMRYRRGNGGTKLSKKNRYCTCDGGLHCAFVFLGTFQEWEWPFFPS</sequence>
<evidence type="ECO:0000256" key="1">
    <source>
        <dbReference type="ARBA" id="ARBA00004370"/>
    </source>
</evidence>
<feature type="transmembrane region" description="Helical" evidence="5">
    <location>
        <begin position="20"/>
        <end position="38"/>
    </location>
</feature>
<organism evidence="7 8">
    <name type="scientific">Aspergillus tubingensis (strain CBS 134.48)</name>
    <dbReference type="NCBI Taxonomy" id="767770"/>
    <lineage>
        <taxon>Eukaryota</taxon>
        <taxon>Fungi</taxon>
        <taxon>Dikarya</taxon>
        <taxon>Ascomycota</taxon>
        <taxon>Pezizomycotina</taxon>
        <taxon>Eurotiomycetes</taxon>
        <taxon>Eurotiomycetidae</taxon>
        <taxon>Eurotiales</taxon>
        <taxon>Aspergillaceae</taxon>
        <taxon>Aspergillus</taxon>
        <taxon>Aspergillus subgen. Circumdati</taxon>
    </lineage>
</organism>
<dbReference type="OrthoDB" id="6354873at2759"/>
<dbReference type="InterPro" id="IPR006694">
    <property type="entry name" value="Fatty_acid_hydroxylase"/>
</dbReference>
<keyword evidence="2 5" id="KW-0812">Transmembrane</keyword>
<gene>
    <name evidence="7" type="ORF">ASPTUDRAFT_937396</name>
</gene>
<evidence type="ECO:0000256" key="5">
    <source>
        <dbReference type="SAM" id="Phobius"/>
    </source>
</evidence>
<dbReference type="Proteomes" id="UP000184304">
    <property type="component" value="Unassembled WGS sequence"/>
</dbReference>
<comment type="subcellular location">
    <subcellularLocation>
        <location evidence="1">Membrane</location>
    </subcellularLocation>
</comment>
<accession>A0A1L9MTY5</accession>
<dbReference type="Pfam" id="PF04116">
    <property type="entry name" value="FA_hydroxylase"/>
    <property type="match status" value="1"/>
</dbReference>
<protein>
    <recommendedName>
        <fullName evidence="6">Fatty acid hydroxylase domain-containing protein</fullName>
    </recommendedName>
</protein>
<name>A0A1L9MTY5_ASPTC</name>